<evidence type="ECO:0000313" key="2">
    <source>
        <dbReference type="EMBL" id="SFF94908.1"/>
    </source>
</evidence>
<proteinExistence type="predicted"/>
<evidence type="ECO:0000313" key="3">
    <source>
        <dbReference type="Proteomes" id="UP000199052"/>
    </source>
</evidence>
<feature type="compositionally biased region" description="Basic and acidic residues" evidence="1">
    <location>
        <begin position="84"/>
        <end position="93"/>
    </location>
</feature>
<name>A0A1I2MUW0_9ACTN</name>
<dbReference type="Proteomes" id="UP000199052">
    <property type="component" value="Unassembled WGS sequence"/>
</dbReference>
<gene>
    <name evidence="2" type="ORF">SAMN05421678_10354</name>
</gene>
<feature type="compositionally biased region" description="Low complexity" evidence="1">
    <location>
        <begin position="53"/>
        <end position="83"/>
    </location>
</feature>
<evidence type="ECO:0000256" key="1">
    <source>
        <dbReference type="SAM" id="MobiDB-lite"/>
    </source>
</evidence>
<dbReference type="EMBL" id="FOOI01000003">
    <property type="protein sequence ID" value="SFF94908.1"/>
    <property type="molecule type" value="Genomic_DNA"/>
</dbReference>
<accession>A0A1I2MUW0</accession>
<dbReference type="AlphaFoldDB" id="A0A1I2MUW0"/>
<protein>
    <submittedName>
        <fullName evidence="2">Uncharacterized protein</fullName>
    </submittedName>
</protein>
<feature type="region of interest" description="Disordered" evidence="1">
    <location>
        <begin position="1"/>
        <end position="93"/>
    </location>
</feature>
<organism evidence="2 3">
    <name type="scientific">Actinopolymorpha cephalotaxi</name>
    <dbReference type="NCBI Taxonomy" id="504797"/>
    <lineage>
        <taxon>Bacteria</taxon>
        <taxon>Bacillati</taxon>
        <taxon>Actinomycetota</taxon>
        <taxon>Actinomycetes</taxon>
        <taxon>Propionibacteriales</taxon>
        <taxon>Actinopolymorphaceae</taxon>
        <taxon>Actinopolymorpha</taxon>
    </lineage>
</organism>
<reference evidence="2 3" key="1">
    <citation type="submission" date="2016-10" db="EMBL/GenBank/DDBJ databases">
        <authorList>
            <person name="de Groot N.N."/>
        </authorList>
    </citation>
    <scope>NUCLEOTIDE SEQUENCE [LARGE SCALE GENOMIC DNA]</scope>
    <source>
        <strain evidence="2 3">CPCC 202808</strain>
    </source>
</reference>
<sequence>MNAAQRRQSDSPALRVSATGVVRSGWAVPFTQASTQASSHPGDPGPRPGGAPAGPAAGRTPDSSSSSTTSSAAPETSPPATEAADPRPLTEREWERLRRRAALLRDLAEAKDLFAVRANQLRRRRQALRRAL</sequence>